<evidence type="ECO:0000256" key="2">
    <source>
        <dbReference type="SAM" id="Phobius"/>
    </source>
</evidence>
<accession>A0A1I6HSB1</accession>
<feature type="transmembrane region" description="Helical" evidence="2">
    <location>
        <begin position="17"/>
        <end position="38"/>
    </location>
</feature>
<organism evidence="3 4">
    <name type="scientific">Halogeometricum rufum</name>
    <dbReference type="NCBI Taxonomy" id="553469"/>
    <lineage>
        <taxon>Archaea</taxon>
        <taxon>Methanobacteriati</taxon>
        <taxon>Methanobacteriota</taxon>
        <taxon>Stenosarchaea group</taxon>
        <taxon>Halobacteria</taxon>
        <taxon>Halobacteriales</taxon>
        <taxon>Haloferacaceae</taxon>
        <taxon>Halogeometricum</taxon>
    </lineage>
</organism>
<keyword evidence="2" id="KW-0472">Membrane</keyword>
<feature type="region of interest" description="Disordered" evidence="1">
    <location>
        <begin position="149"/>
        <end position="222"/>
    </location>
</feature>
<dbReference type="RefSeq" id="WP_089807923.1">
    <property type="nucleotide sequence ID" value="NZ_FOYT01000002.1"/>
</dbReference>
<dbReference type="STRING" id="553469.SAMN04487947_2415"/>
<dbReference type="EMBL" id="FOYT01000002">
    <property type="protein sequence ID" value="SFR57336.1"/>
    <property type="molecule type" value="Genomic_DNA"/>
</dbReference>
<gene>
    <name evidence="3" type="ORF">SAMN04487947_2415</name>
</gene>
<evidence type="ECO:0000313" key="4">
    <source>
        <dbReference type="Proteomes" id="UP000198531"/>
    </source>
</evidence>
<feature type="compositionally biased region" description="Acidic residues" evidence="1">
    <location>
        <begin position="213"/>
        <end position="222"/>
    </location>
</feature>
<keyword evidence="2" id="KW-1133">Transmembrane helix</keyword>
<keyword evidence="2" id="KW-0812">Transmembrane</keyword>
<keyword evidence="4" id="KW-1185">Reference proteome</keyword>
<proteinExistence type="predicted"/>
<feature type="compositionally biased region" description="Low complexity" evidence="1">
    <location>
        <begin position="162"/>
        <end position="182"/>
    </location>
</feature>
<sequence length="467" mass="48602">MTEQTPSASTRGQAESIGVVLLLGVVVVSVSAFGVFYLSDGFDGANAGGAGGASGTSVNLVGDVSRETLELSHAGGRPLPTAHLRVLVQNDSGGAEYAFDPGLMVDGDGDDAFEAGETWRLDWRRTVGEELTVRVVDAERNAVLFTESVTVSGTPTPGADNPARGETPTATETGTPVGTATRTPDDDGPPSAVARGGSVEGRAGESLTLDGSDTTDPDGDDLTYEWRITDGDGLSPDAARIVDDSPATPNATFEVRENVTDRTYELRVRLVVSDGSDTVRDGATVTVEKYNRPPNADAGDDSEMGLGDGERESLDAAATRASELDFGPTAGRDGTLGAGADAETRRFDRRHALAGGVVGSLTLDGSGSSDPDGDDLTYEWEVVDDDGLGGGLELTDADSVRPTLRLTDVVTDRDREVTVRLTVTDDDGATDTDAVNVSVAPVDPNDAPAGGWPGWLEWLLRLLFGWL</sequence>
<reference evidence="4" key="1">
    <citation type="submission" date="2016-10" db="EMBL/GenBank/DDBJ databases">
        <authorList>
            <person name="Varghese N."/>
            <person name="Submissions S."/>
        </authorList>
    </citation>
    <scope>NUCLEOTIDE SEQUENCE [LARGE SCALE GENOMIC DNA]</scope>
    <source>
        <strain evidence="4">CGMCC 1.7736</strain>
    </source>
</reference>
<dbReference type="AlphaFoldDB" id="A0A1I6HSB1"/>
<evidence type="ECO:0000313" key="3">
    <source>
        <dbReference type="EMBL" id="SFR57336.1"/>
    </source>
</evidence>
<dbReference type="Pfam" id="PF22352">
    <property type="entry name" value="K319L-like_PKD"/>
    <property type="match status" value="1"/>
</dbReference>
<evidence type="ECO:0000256" key="1">
    <source>
        <dbReference type="SAM" id="MobiDB-lite"/>
    </source>
</evidence>
<dbReference type="Proteomes" id="UP000198531">
    <property type="component" value="Unassembled WGS sequence"/>
</dbReference>
<dbReference type="Gene3D" id="2.60.40.10">
    <property type="entry name" value="Immunoglobulins"/>
    <property type="match status" value="2"/>
</dbReference>
<feature type="region of interest" description="Disordered" evidence="1">
    <location>
        <begin position="289"/>
        <end position="316"/>
    </location>
</feature>
<protein>
    <submittedName>
        <fullName evidence="3">REJ domain-containing protein</fullName>
    </submittedName>
</protein>
<dbReference type="InterPro" id="IPR013783">
    <property type="entry name" value="Ig-like_fold"/>
</dbReference>
<name>A0A1I6HSB1_9EURY</name>